<dbReference type="Proteomes" id="UP000728032">
    <property type="component" value="Unassembled WGS sequence"/>
</dbReference>
<evidence type="ECO:0000313" key="2">
    <source>
        <dbReference type="Proteomes" id="UP000728032"/>
    </source>
</evidence>
<gene>
    <name evidence="1" type="ORF">ONB1V03_LOCUS7852</name>
</gene>
<evidence type="ECO:0000313" key="1">
    <source>
        <dbReference type="EMBL" id="CAD7650519.1"/>
    </source>
</evidence>
<reference evidence="1" key="1">
    <citation type="submission" date="2020-11" db="EMBL/GenBank/DDBJ databases">
        <authorList>
            <person name="Tran Van P."/>
        </authorList>
    </citation>
    <scope>NUCLEOTIDE SEQUENCE</scope>
</reference>
<keyword evidence="2" id="KW-1185">Reference proteome</keyword>
<organism evidence="1">
    <name type="scientific">Oppiella nova</name>
    <dbReference type="NCBI Taxonomy" id="334625"/>
    <lineage>
        <taxon>Eukaryota</taxon>
        <taxon>Metazoa</taxon>
        <taxon>Ecdysozoa</taxon>
        <taxon>Arthropoda</taxon>
        <taxon>Chelicerata</taxon>
        <taxon>Arachnida</taxon>
        <taxon>Acari</taxon>
        <taxon>Acariformes</taxon>
        <taxon>Sarcoptiformes</taxon>
        <taxon>Oribatida</taxon>
        <taxon>Brachypylina</taxon>
        <taxon>Oppioidea</taxon>
        <taxon>Oppiidae</taxon>
        <taxon>Oppiella</taxon>
    </lineage>
</organism>
<protein>
    <submittedName>
        <fullName evidence="1">Uncharacterized protein</fullName>
    </submittedName>
</protein>
<sequence>MHACSERQCLSSINDVWMREVRTESPDERSLAHIFGTLLWSAMVVMIDHHKRPQLTTIESMVNTSNENLMCELSGRPMIGTQVMANWSDCGYSLGIVSELTGLGWQW</sequence>
<name>A0A7R9LZB0_9ACAR</name>
<dbReference type="EMBL" id="OC918991">
    <property type="protein sequence ID" value="CAD7650519.1"/>
    <property type="molecule type" value="Genomic_DNA"/>
</dbReference>
<dbReference type="AlphaFoldDB" id="A0A7R9LZB0"/>
<dbReference type="EMBL" id="CAJPVJ010004166">
    <property type="protein sequence ID" value="CAG2168362.1"/>
    <property type="molecule type" value="Genomic_DNA"/>
</dbReference>
<proteinExistence type="predicted"/>
<accession>A0A7R9LZB0</accession>